<proteinExistence type="predicted"/>
<dbReference type="RefSeq" id="WP_137695882.1">
    <property type="nucleotide sequence ID" value="NZ_CP061336.1"/>
</dbReference>
<dbReference type="AlphaFoldDB" id="A0A4U7JIC8"/>
<reference evidence="1 2" key="1">
    <citation type="submission" date="2020-09" db="EMBL/GenBank/DDBJ databases">
        <title>Characterization and genome sequencing of Ruminiclostridium sp. nov. MA18.</title>
        <authorList>
            <person name="Rettenmaier R."/>
            <person name="Kowollik M.-L."/>
            <person name="Liebl W."/>
            <person name="Zverlov V."/>
        </authorList>
    </citation>
    <scope>NUCLEOTIDE SEQUENCE [LARGE SCALE GENOMIC DNA]</scope>
    <source>
        <strain evidence="1 2">MA18</strain>
    </source>
</reference>
<organism evidence="1 2">
    <name type="scientific">Ruminiclostridium herbifermentans</name>
    <dbReference type="NCBI Taxonomy" id="2488810"/>
    <lineage>
        <taxon>Bacteria</taxon>
        <taxon>Bacillati</taxon>
        <taxon>Bacillota</taxon>
        <taxon>Clostridia</taxon>
        <taxon>Eubacteriales</taxon>
        <taxon>Oscillospiraceae</taxon>
        <taxon>Ruminiclostridium</taxon>
    </lineage>
</organism>
<accession>A0A4U7JIC8</accession>
<dbReference type="OrthoDB" id="5360192at2"/>
<sequence length="124" mass="14630">MKINKKYLFAFICLLIIEIIIALFVHDKIIRPYFGDFLVVILLYTMIRAFIGKPIKHLPLYIFLFAFVVEMAQYFRIIDILNLRDNKFAATIMGTSFDIKDILCYLAGTIALIIWERWELTLKC</sequence>
<dbReference type="KEGG" id="rher:EHE19_011065"/>
<evidence type="ECO:0000313" key="1">
    <source>
        <dbReference type="EMBL" id="QNU65470.1"/>
    </source>
</evidence>
<dbReference type="InterPro" id="IPR021257">
    <property type="entry name" value="DUF2809"/>
</dbReference>
<protein>
    <submittedName>
        <fullName evidence="1">DUF2809 domain-containing protein</fullName>
    </submittedName>
</protein>
<dbReference type="Pfam" id="PF10990">
    <property type="entry name" value="DUF2809"/>
    <property type="match status" value="1"/>
</dbReference>
<name>A0A4U7JIC8_9FIRM</name>
<gene>
    <name evidence="1" type="ORF">EHE19_011065</name>
</gene>
<keyword evidence="2" id="KW-1185">Reference proteome</keyword>
<evidence type="ECO:0000313" key="2">
    <source>
        <dbReference type="Proteomes" id="UP000306409"/>
    </source>
</evidence>
<dbReference type="Proteomes" id="UP000306409">
    <property type="component" value="Chromosome"/>
</dbReference>
<dbReference type="EMBL" id="CP061336">
    <property type="protein sequence ID" value="QNU65470.1"/>
    <property type="molecule type" value="Genomic_DNA"/>
</dbReference>